<gene>
    <name evidence="3" type="ORF">MRS75_14840</name>
</gene>
<accession>A0AAE3QHT4</accession>
<evidence type="ECO:0000256" key="1">
    <source>
        <dbReference type="SAM" id="MobiDB-lite"/>
    </source>
</evidence>
<feature type="domain" description="Nitrile hydratase beta subunit-like N-terminal" evidence="2">
    <location>
        <begin position="22"/>
        <end position="105"/>
    </location>
</feature>
<dbReference type="Proteomes" id="UP001161580">
    <property type="component" value="Unassembled WGS sequence"/>
</dbReference>
<comment type="caution">
    <text evidence="3">The sequence shown here is derived from an EMBL/GenBank/DDBJ whole genome shotgun (WGS) entry which is preliminary data.</text>
</comment>
<name>A0AAE3QHT4_9HYPH</name>
<evidence type="ECO:0000313" key="3">
    <source>
        <dbReference type="EMBL" id="MDI7923358.1"/>
    </source>
</evidence>
<dbReference type="SUPFAM" id="SSF50090">
    <property type="entry name" value="Electron transport accessory proteins"/>
    <property type="match status" value="1"/>
</dbReference>
<feature type="region of interest" description="Disordered" evidence="1">
    <location>
        <begin position="1"/>
        <end position="25"/>
    </location>
</feature>
<dbReference type="RefSeq" id="WP_311788003.1">
    <property type="nucleotide sequence ID" value="NZ_JALDYY010000012.1"/>
</dbReference>
<dbReference type="InterPro" id="IPR023808">
    <property type="entry name" value="Nitrile_Hydratase_acc_put"/>
</dbReference>
<dbReference type="Gene3D" id="1.10.472.20">
    <property type="entry name" value="Nitrile hydratase, beta subunit"/>
    <property type="match status" value="1"/>
</dbReference>
<dbReference type="AlphaFoldDB" id="A0AAE3QHT4"/>
<dbReference type="InterPro" id="IPR042262">
    <property type="entry name" value="CN_hydtase_beta_C"/>
</dbReference>
<sequence>MNACEVPSELSNSPGLPKSPEGDPVFPEPWAAEAFAMTVHLHQKGVFSWGEWAQALSAELHKPGRADDGSDYFDAWVAALSGILVARGIADPGDILALQQSWQRAAEATPHGRPIELANDPLGVQVVAQSGE</sequence>
<proteinExistence type="predicted"/>
<dbReference type="NCBIfam" id="TIGR03889">
    <property type="entry name" value="nitrile_acc"/>
    <property type="match status" value="1"/>
</dbReference>
<evidence type="ECO:0000259" key="2">
    <source>
        <dbReference type="Pfam" id="PF21006"/>
    </source>
</evidence>
<dbReference type="InterPro" id="IPR049054">
    <property type="entry name" value="CN_hydtase_beta-like_N"/>
</dbReference>
<dbReference type="InterPro" id="IPR008990">
    <property type="entry name" value="Elect_transpt_acc-like_dom_sf"/>
</dbReference>
<protein>
    <submittedName>
        <fullName evidence="3">Nitrile hydratase accessory protein</fullName>
    </submittedName>
</protein>
<organism evidence="3 4">
    <name type="scientific">Ferirhizobium litorale</name>
    <dbReference type="NCBI Taxonomy" id="2927786"/>
    <lineage>
        <taxon>Bacteria</taxon>
        <taxon>Pseudomonadati</taxon>
        <taxon>Pseudomonadota</taxon>
        <taxon>Alphaproteobacteria</taxon>
        <taxon>Hyphomicrobiales</taxon>
        <taxon>Rhizobiaceae</taxon>
        <taxon>Ferirhizobium</taxon>
    </lineage>
</organism>
<dbReference type="EMBL" id="JALDYZ010000008">
    <property type="protein sequence ID" value="MDI7923358.1"/>
    <property type="molecule type" value="Genomic_DNA"/>
</dbReference>
<evidence type="ECO:0000313" key="4">
    <source>
        <dbReference type="Proteomes" id="UP001161580"/>
    </source>
</evidence>
<reference evidence="3" key="1">
    <citation type="submission" date="2022-03" db="EMBL/GenBank/DDBJ databases">
        <title>Fererhizobium litorale gen. nov., sp. nov., isolated from sandy sediments of the Sea of Japan seashore.</title>
        <authorList>
            <person name="Romanenko L."/>
            <person name="Kurilenko V."/>
            <person name="Otstavnykh N."/>
            <person name="Svetashev V."/>
            <person name="Tekutyeva L."/>
            <person name="Isaeva M."/>
            <person name="Mikhailov V."/>
        </authorList>
    </citation>
    <scope>NUCLEOTIDE SEQUENCE</scope>
    <source>
        <strain evidence="3">KMM 9576</strain>
    </source>
</reference>
<dbReference type="Pfam" id="PF21006">
    <property type="entry name" value="NHase_beta_N"/>
    <property type="match status" value="1"/>
</dbReference>
<keyword evidence="4" id="KW-1185">Reference proteome</keyword>